<evidence type="ECO:0000313" key="2">
    <source>
        <dbReference type="Proteomes" id="UP000183812"/>
    </source>
</evidence>
<evidence type="ECO:0000313" key="1">
    <source>
        <dbReference type="EMBL" id="SDF33076.1"/>
    </source>
</evidence>
<name>A0A1G7K7F5_RHOCA</name>
<dbReference type="Proteomes" id="UP000183812">
    <property type="component" value="Unassembled WGS sequence"/>
</dbReference>
<dbReference type="Pfam" id="PF06252">
    <property type="entry name" value="GemA"/>
    <property type="match status" value="1"/>
</dbReference>
<dbReference type="AlphaFoldDB" id="A0A1G7K7F5"/>
<proteinExistence type="predicted"/>
<protein>
    <recommendedName>
        <fullName evidence="3">Regulatory protein GemA</fullName>
    </recommendedName>
</protein>
<dbReference type="InterPro" id="IPR009363">
    <property type="entry name" value="Phage_Mu_Gp16"/>
</dbReference>
<dbReference type="RefSeq" id="WP_074554060.1">
    <property type="nucleotide sequence ID" value="NZ_CP119563.1"/>
</dbReference>
<dbReference type="EMBL" id="FNAY01000009">
    <property type="protein sequence ID" value="SDF33076.1"/>
    <property type="molecule type" value="Genomic_DNA"/>
</dbReference>
<sequence>MTITARQTKLLHVAKRQIGLDDETYRLALVKIAGVTTSKDLTQEGFTAVMGMFEYCGFRPFEASGKSYGKRKGFATPAQIELIRTLWMEVRRERELDEDALNGWLLKFFKVSSLRFLTEGAAPKVITALKAWKSRAK</sequence>
<accession>A0A1G7K7F5</accession>
<reference evidence="1 2" key="1">
    <citation type="submission" date="2016-10" db="EMBL/GenBank/DDBJ databases">
        <authorList>
            <person name="de Groot N.N."/>
        </authorList>
    </citation>
    <scope>NUCLEOTIDE SEQUENCE [LARGE SCALE GENOMIC DNA]</scope>
    <source>
        <strain evidence="2">DSM 938 / 37b4</strain>
    </source>
</reference>
<organism evidence="1 2">
    <name type="scientific">Rhodobacter capsulatus</name>
    <name type="common">Rhodopseudomonas capsulata</name>
    <dbReference type="NCBI Taxonomy" id="1061"/>
    <lineage>
        <taxon>Bacteria</taxon>
        <taxon>Pseudomonadati</taxon>
        <taxon>Pseudomonadota</taxon>
        <taxon>Alphaproteobacteria</taxon>
        <taxon>Rhodobacterales</taxon>
        <taxon>Rhodobacter group</taxon>
        <taxon>Rhodobacter</taxon>
    </lineage>
</organism>
<gene>
    <name evidence="1" type="ORF">SAMN04244550_02079</name>
</gene>
<dbReference type="OrthoDB" id="7360086at2"/>
<evidence type="ECO:0008006" key="3">
    <source>
        <dbReference type="Google" id="ProtNLM"/>
    </source>
</evidence>